<evidence type="ECO:0000256" key="4">
    <source>
        <dbReference type="ARBA" id="ARBA00022525"/>
    </source>
</evidence>
<dbReference type="Pfam" id="PF00055">
    <property type="entry name" value="Laminin_N"/>
    <property type="match status" value="1"/>
</dbReference>
<dbReference type="PANTHER" id="PTHR10574">
    <property type="entry name" value="NETRIN/LAMININ-RELATED"/>
    <property type="match status" value="1"/>
</dbReference>
<dbReference type="PROSITE" id="PS51117">
    <property type="entry name" value="LAMININ_NTER"/>
    <property type="match status" value="1"/>
</dbReference>
<feature type="signal peptide" evidence="19">
    <location>
        <begin position="1"/>
        <end position="19"/>
    </location>
</feature>
<dbReference type="PROSITE" id="PS51115">
    <property type="entry name" value="LAMININ_IVA"/>
    <property type="match status" value="1"/>
</dbReference>
<dbReference type="PROSITE" id="PS01248">
    <property type="entry name" value="EGF_LAM_1"/>
    <property type="match status" value="4"/>
</dbReference>
<dbReference type="FunFam" id="2.10.25.10:FF:000758">
    <property type="entry name" value="Laminin subunit gamma 1"/>
    <property type="match status" value="1"/>
</dbReference>
<dbReference type="GO" id="GO:0009888">
    <property type="term" value="P:tissue development"/>
    <property type="evidence" value="ECO:0007669"/>
    <property type="project" value="TreeGrafter"/>
</dbReference>
<feature type="disulfide bond" evidence="17">
    <location>
        <begin position="1011"/>
        <end position="1025"/>
    </location>
</feature>
<dbReference type="FunFam" id="2.10.25.10:FF:000090">
    <property type="entry name" value="laminin subunit alpha"/>
    <property type="match status" value="1"/>
</dbReference>
<evidence type="ECO:0000256" key="16">
    <source>
        <dbReference type="ARBA" id="ARBA00072076"/>
    </source>
</evidence>
<feature type="disulfide bond" evidence="17">
    <location>
        <begin position="999"/>
        <end position="1008"/>
    </location>
</feature>
<evidence type="ECO:0000256" key="13">
    <source>
        <dbReference type="ARBA" id="ARBA00023292"/>
    </source>
</evidence>
<feature type="disulfide bond" evidence="17">
    <location>
        <begin position="952"/>
        <end position="961"/>
    </location>
</feature>
<feature type="domain" description="Laminin EGF-like" evidence="20">
    <location>
        <begin position="822"/>
        <end position="876"/>
    </location>
</feature>
<evidence type="ECO:0000259" key="22">
    <source>
        <dbReference type="PROSITE" id="PS51117"/>
    </source>
</evidence>
<evidence type="ECO:0000256" key="3">
    <source>
        <dbReference type="ARBA" id="ARBA00022475"/>
    </source>
</evidence>
<keyword evidence="6 19" id="KW-0732">Signal</keyword>
<feature type="domain" description="Laminin EGF-like" evidence="20">
    <location>
        <begin position="435"/>
        <end position="487"/>
    </location>
</feature>
<dbReference type="SMART" id="SM00180">
    <property type="entry name" value="EGF_Lam"/>
    <property type="match status" value="11"/>
</dbReference>
<evidence type="ECO:0000256" key="12">
    <source>
        <dbReference type="ARBA" id="ARBA00023273"/>
    </source>
</evidence>
<dbReference type="InterPro" id="IPR008211">
    <property type="entry name" value="Laminin_N"/>
</dbReference>
<feature type="disulfide bond" evidence="17">
    <location>
        <begin position="903"/>
        <end position="912"/>
    </location>
</feature>
<evidence type="ECO:0000256" key="6">
    <source>
        <dbReference type="ARBA" id="ARBA00022729"/>
    </source>
</evidence>
<keyword evidence="9" id="KW-0472">Membrane</keyword>
<feature type="coiled-coil region" evidence="18">
    <location>
        <begin position="1090"/>
        <end position="1117"/>
    </location>
</feature>
<evidence type="ECO:0000256" key="9">
    <source>
        <dbReference type="ARBA" id="ARBA00023136"/>
    </source>
</evidence>
<reference evidence="23" key="1">
    <citation type="journal article" date="2018" name="PLoS Negl. Trop. Dis.">
        <title>An insight into the salivary gland and fat body transcriptome of Panstrongylus lignarius (Hemiptera: Heteroptera), the main vector of Chagas disease in Peru.</title>
        <authorList>
            <person name="Nevoa J.C."/>
            <person name="Mendes M.T."/>
            <person name="da Silva M.V."/>
            <person name="Soares S.C."/>
            <person name="Oliveira C.J.F."/>
            <person name="Ribeiro J.M.C."/>
        </authorList>
    </citation>
    <scope>NUCLEOTIDE SEQUENCE</scope>
</reference>
<dbReference type="InterPro" id="IPR000742">
    <property type="entry name" value="EGF"/>
</dbReference>
<feature type="coiled-coil region" evidence="18">
    <location>
        <begin position="1217"/>
        <end position="1251"/>
    </location>
</feature>
<keyword evidence="8" id="KW-1009">Hearing</keyword>
<evidence type="ECO:0000259" key="20">
    <source>
        <dbReference type="PROSITE" id="PS50027"/>
    </source>
</evidence>
<dbReference type="FunFam" id="2.10.25.10:FF:000094">
    <property type="entry name" value="Laminin subunit alpha-2"/>
    <property type="match status" value="1"/>
</dbReference>
<dbReference type="GO" id="GO:0007411">
    <property type="term" value="P:axon guidance"/>
    <property type="evidence" value="ECO:0007669"/>
    <property type="project" value="TreeGrafter"/>
</dbReference>
<dbReference type="PANTHER" id="PTHR10574:SF435">
    <property type="entry name" value="LAMININ SUBUNIT GAMMA-1"/>
    <property type="match status" value="1"/>
</dbReference>
<dbReference type="GO" id="GO:0009887">
    <property type="term" value="P:animal organ morphogenesis"/>
    <property type="evidence" value="ECO:0007669"/>
    <property type="project" value="TreeGrafter"/>
</dbReference>
<dbReference type="Pfam" id="PF00053">
    <property type="entry name" value="EGF_laminin"/>
    <property type="match status" value="11"/>
</dbReference>
<proteinExistence type="predicted"/>
<feature type="disulfide bond" evidence="17">
    <location>
        <begin position="388"/>
        <end position="400"/>
    </location>
</feature>
<keyword evidence="12" id="KW-0966">Cell projection</keyword>
<comment type="subunit">
    <text evidence="15">Laminin is a complex glycoprotein, consisting of three different polypeptide chains (alpha, beta, gamma), which are bound to each other by disulfide bonds into a cross-shaped molecule comprising one long and three short arms with globules at each end.</text>
</comment>
<dbReference type="SUPFAM" id="SSF57196">
    <property type="entry name" value="EGF/Laminin"/>
    <property type="match status" value="9"/>
</dbReference>
<organism evidence="23">
    <name type="scientific">Panstrongylus lignarius</name>
    <dbReference type="NCBI Taxonomy" id="156445"/>
    <lineage>
        <taxon>Eukaryota</taxon>
        <taxon>Metazoa</taxon>
        <taxon>Ecdysozoa</taxon>
        <taxon>Arthropoda</taxon>
        <taxon>Hexapoda</taxon>
        <taxon>Insecta</taxon>
        <taxon>Pterygota</taxon>
        <taxon>Neoptera</taxon>
        <taxon>Paraneoptera</taxon>
        <taxon>Hemiptera</taxon>
        <taxon>Heteroptera</taxon>
        <taxon>Panheteroptera</taxon>
        <taxon>Cimicomorpha</taxon>
        <taxon>Reduviidae</taxon>
        <taxon>Triatominae</taxon>
        <taxon>Panstrongylus</taxon>
    </lineage>
</organism>
<evidence type="ECO:0000313" key="23">
    <source>
        <dbReference type="EMBL" id="JAW07590.1"/>
    </source>
</evidence>
<dbReference type="PRINTS" id="PR00011">
    <property type="entry name" value="EGFLAMININ"/>
</dbReference>
<keyword evidence="14" id="KW-0844">Vision</keyword>
<evidence type="ECO:0000259" key="21">
    <source>
        <dbReference type="PROSITE" id="PS51115"/>
    </source>
</evidence>
<feature type="domain" description="Laminin EGF-like" evidence="20">
    <location>
        <begin position="718"/>
        <end position="766"/>
    </location>
</feature>
<evidence type="ECO:0000256" key="15">
    <source>
        <dbReference type="ARBA" id="ARBA00065619"/>
    </source>
</evidence>
<dbReference type="CDD" id="cd00055">
    <property type="entry name" value="EGF_Lam"/>
    <property type="match status" value="11"/>
</dbReference>
<dbReference type="FunFam" id="2.10.25.10:FF:000051">
    <property type="entry name" value="Laminin subunit alpha 4"/>
    <property type="match status" value="1"/>
</dbReference>
<dbReference type="FunFam" id="2.10.25.10:FF:000067">
    <property type="entry name" value="Laminin subunit gamma 1"/>
    <property type="match status" value="1"/>
</dbReference>
<dbReference type="Gene3D" id="2.60.120.260">
    <property type="entry name" value="Galactose-binding domain-like"/>
    <property type="match status" value="1"/>
</dbReference>
<feature type="disulfide bond" evidence="17">
    <location>
        <begin position="979"/>
        <end position="991"/>
    </location>
</feature>
<evidence type="ECO:0000256" key="10">
    <source>
        <dbReference type="ARBA" id="ARBA00023157"/>
    </source>
</evidence>
<evidence type="ECO:0000256" key="11">
    <source>
        <dbReference type="ARBA" id="ARBA00023180"/>
    </source>
</evidence>
<dbReference type="GO" id="GO:0007601">
    <property type="term" value="P:visual perception"/>
    <property type="evidence" value="ECO:0007669"/>
    <property type="project" value="UniProtKB-KW"/>
</dbReference>
<feature type="disulfide bond" evidence="17">
    <location>
        <begin position="933"/>
        <end position="950"/>
    </location>
</feature>
<dbReference type="EMBL" id="GFTR01008836">
    <property type="protein sequence ID" value="JAW07590.1"/>
    <property type="molecule type" value="Transcribed_RNA"/>
</dbReference>
<evidence type="ECO:0000256" key="5">
    <source>
        <dbReference type="ARBA" id="ARBA00022606"/>
    </source>
</evidence>
<keyword evidence="11" id="KW-0325">Glycoprotein</keyword>
<evidence type="ECO:0000256" key="1">
    <source>
        <dbReference type="ARBA" id="ARBA00004289"/>
    </source>
</evidence>
<protein>
    <recommendedName>
        <fullName evidence="16">Usherin</fullName>
    </recommendedName>
</protein>
<feature type="disulfide bond" evidence="17">
    <location>
        <begin position="736"/>
        <end position="745"/>
    </location>
</feature>
<feature type="domain" description="Laminin N-terminal" evidence="22">
    <location>
        <begin position="38"/>
        <end position="273"/>
    </location>
</feature>
<dbReference type="FunFam" id="2.10.25.10:FF:000224">
    <property type="entry name" value="Usherin"/>
    <property type="match status" value="1"/>
</dbReference>
<dbReference type="FunFam" id="2.10.25.10:FF:000105">
    <property type="entry name" value="laminin subunit gamma-1"/>
    <property type="match status" value="1"/>
</dbReference>
<evidence type="ECO:0000256" key="7">
    <source>
        <dbReference type="ARBA" id="ARBA00022737"/>
    </source>
</evidence>
<feature type="domain" description="Laminin IV type A" evidence="21">
    <location>
        <begin position="514"/>
        <end position="683"/>
    </location>
</feature>
<feature type="chain" id="PRO_5012375203" description="Usherin" evidence="19">
    <location>
        <begin position="20"/>
        <end position="1575"/>
    </location>
</feature>
<keyword evidence="13 17" id="KW-0424">Laminin EGF-like domain</keyword>
<dbReference type="GO" id="GO:0007605">
    <property type="term" value="P:sensory perception of sound"/>
    <property type="evidence" value="ECO:0007669"/>
    <property type="project" value="UniProtKB-KW"/>
</dbReference>
<keyword evidence="18" id="KW-0175">Coiled coil</keyword>
<keyword evidence="4" id="KW-0964">Secreted</keyword>
<feature type="coiled-coil region" evidence="18">
    <location>
        <begin position="1402"/>
        <end position="1560"/>
    </location>
</feature>
<dbReference type="GO" id="GO:0005576">
    <property type="term" value="C:extracellular region"/>
    <property type="evidence" value="ECO:0007669"/>
    <property type="project" value="UniProtKB-SubCell"/>
</dbReference>
<dbReference type="SMART" id="SM00281">
    <property type="entry name" value="LamB"/>
    <property type="match status" value="1"/>
</dbReference>
<comment type="subcellular location">
    <subcellularLocation>
        <location evidence="1">Cell projection</location>
        <location evidence="1">Stereocilium membrane</location>
    </subcellularLocation>
    <subcellularLocation>
        <location evidence="2">Secreted</location>
    </subcellularLocation>
</comment>
<feature type="domain" description="Laminin EGF-like" evidence="20">
    <location>
        <begin position="877"/>
        <end position="930"/>
    </location>
</feature>
<dbReference type="InterPro" id="IPR002049">
    <property type="entry name" value="LE_dom"/>
</dbReference>
<dbReference type="Gene3D" id="2.10.25.10">
    <property type="entry name" value="Laminin"/>
    <property type="match status" value="9"/>
</dbReference>
<feature type="coiled-coil region" evidence="18">
    <location>
        <begin position="1336"/>
        <end position="1370"/>
    </location>
</feature>
<evidence type="ECO:0000256" key="8">
    <source>
        <dbReference type="ARBA" id="ARBA00022740"/>
    </source>
</evidence>
<comment type="caution">
    <text evidence="17">Lacks conserved residue(s) required for the propagation of feature annotation.</text>
</comment>
<keyword evidence="3" id="KW-1003">Cell membrane</keyword>
<dbReference type="Pfam" id="PF00052">
    <property type="entry name" value="Laminin_B"/>
    <property type="match status" value="1"/>
</dbReference>
<feature type="disulfide bond" evidence="17">
    <location>
        <begin position="931"/>
        <end position="943"/>
    </location>
</feature>
<evidence type="ECO:0000256" key="18">
    <source>
        <dbReference type="SAM" id="Coils"/>
    </source>
</evidence>
<evidence type="ECO:0000256" key="19">
    <source>
        <dbReference type="SAM" id="SignalP"/>
    </source>
</evidence>
<dbReference type="InterPro" id="IPR050440">
    <property type="entry name" value="Laminin/Netrin_ECM"/>
</dbReference>
<sequence length="1575" mass="175166">MTRVHLLLLFYGIWLPVHLIVVASYTKSGHQCYNHLQQPQRCIPEFINAAFGLDVEATNTCGEDGTATMYCKQTETKLDEQSCSYCHEGDHPPSHMTDVFKTWNVTWWQSGTMYEGMQYPASVNLTLHLKKAYDITYVQVRFHSPRPESFAIYKRTSEKGPWIPFQFYSGDCRLMYGMEDRVVALESEETSALCTSAYSDISPLTDGIVAFATLEGRPGHSFDRNSALQEWVTATDIRIVLNRMNTFGDEVLLSENVLRSYYYGISDMAVGARCKCNGHASSCHSIWRDGEIRKVCKCEHDTAGDDCERCDDFYQDTPWGRASGNNAAICNPCNCNGYSNRCFFDRALYEESGHGGHCLDCAENRDGPNCERCRDHYYLSNNSQCLPCECNEIGSRHLDCNSEGKCDCKPGVTGEKCDRCALDYYDFSSAGCKACNCVVAGSFDNQPSCDQTIGKCICKENVEGKECGSCKLGHFNLDEENEFGCTPCFCYGHSSVCKTAPLYYRVVDESKFARNREKWSALDKNDVKAELEYNPKTQTIGVASLGRDPVYFVAPERFLRDQRASYNQDFEFRLRISENGPAASVEDIILESNKLRVSQTIIGQGNKNPSTSETIYKFRLHEHPDFGWEPRITAKDFMRILSNLTAIKIRGTYTPRGAGWLDDVKLGTARRNVAGPPARWIEHCECPTGYVGQFCESCAPGYKHDPPYGGPFATCIPCNCYNHSDICDPDTGRCICLHNTAGDNCERCARGYYGNAISGTESDCHECPCPNQGACYQLPESETVICLECPKGYAGARCDQCSDGYYGDIDLTSGSARTCKPCDCNGNVDLNAVNNCDRVTGECLKCIYNTGGPNCDQCLPGYYGDALATLKGDCEPCRCDPTGTESSGEGPLLCDQITGQCQCKPNVTGINCDQCKPGYFNIDSGKGCEPCRCNVIGSVGHTCDLVTGQCECRPGVARLQCDMCQENYFGFSVDGCQACECDDIGSVSQQCNATGWCPCLENVEGKHCDRCKENKYDKQRNCVDCPPCYSLVQDEVNKHRENLKNFNRLLEDIIASPTILDDEDFDQKVKEMENTLLELIDEIKNNIGDDNQLSENLAELKNKLNNMTETLNKINADTNKTEKIIENAGKNASMIRHTIEQAKKDIQDALDYLNTDGKEALQKASERAAEYGQQNQQLSNIAEEATNIVSLQSIQSEEMKQAAEKALKTCNAANKLFLEARKKQENASRELEELETKISDAGENLKKTSELADLVLNETTKAYEDSLKFAVEIDQLADPKVDPATLKSQAIVAQQAARNLQEEIDKINNNFLSETDGLDQKINDSFHKLSEGRKLQQEADALLAEADAAYKRAEEAVENGTQTLKEAEDTLATLQDFDKKINAGKKKAEEALNTIPNIEALLKIANEKTKNAEEALHGAEINAHNASTIAQTVYNEIALLASKQAQEIREKAQNTKKQAADLSDQVDALTVAVTEVQGNLEKMEERAEEYVEFTKQAKDKVGQAKTSADEATKQVDQALQTLNNIMKELSDLSDIDEVTLEQLEKKLKDTEQQFKNANLGNQLKRLTDARLIQQK</sequence>
<dbReference type="PROSITE" id="PS50027">
    <property type="entry name" value="EGF_LAM_2"/>
    <property type="match status" value="7"/>
</dbReference>
<keyword evidence="5" id="KW-0716">Sensory transduction</keyword>
<feature type="disulfide bond" evidence="17">
    <location>
        <begin position="846"/>
        <end position="855"/>
    </location>
</feature>
<evidence type="ECO:0000256" key="17">
    <source>
        <dbReference type="PROSITE-ProRule" id="PRU00460"/>
    </source>
</evidence>
<feature type="domain" description="Laminin EGF-like" evidence="20">
    <location>
        <begin position="931"/>
        <end position="978"/>
    </location>
</feature>
<dbReference type="FunFam" id="2.10.25.10:FF:000166">
    <property type="entry name" value="laminin subunit gamma-1"/>
    <property type="match status" value="1"/>
</dbReference>
<feature type="domain" description="Laminin EGF-like" evidence="20">
    <location>
        <begin position="388"/>
        <end position="434"/>
    </location>
</feature>
<keyword evidence="7" id="KW-0677">Repeat</keyword>
<feature type="disulfide bond" evidence="17">
    <location>
        <begin position="458"/>
        <end position="467"/>
    </location>
</feature>
<feature type="disulfide bond" evidence="17">
    <location>
        <begin position="408"/>
        <end position="417"/>
    </location>
</feature>
<evidence type="ECO:0000256" key="2">
    <source>
        <dbReference type="ARBA" id="ARBA00004613"/>
    </source>
</evidence>
<dbReference type="SMART" id="SM00181">
    <property type="entry name" value="EGF"/>
    <property type="match status" value="3"/>
</dbReference>
<accession>A0A224XGK6</accession>
<evidence type="ECO:0000256" key="14">
    <source>
        <dbReference type="ARBA" id="ARBA00023305"/>
    </source>
</evidence>
<dbReference type="SMART" id="SM00136">
    <property type="entry name" value="LamNT"/>
    <property type="match status" value="1"/>
</dbReference>
<keyword evidence="10 17" id="KW-1015">Disulfide bond</keyword>
<dbReference type="InterPro" id="IPR000034">
    <property type="entry name" value="Laminin_IV"/>
</dbReference>
<dbReference type="CDD" id="cd06503">
    <property type="entry name" value="ATP-synt_Fo_b"/>
    <property type="match status" value="1"/>
</dbReference>
<dbReference type="GO" id="GO:0005604">
    <property type="term" value="C:basement membrane"/>
    <property type="evidence" value="ECO:0007669"/>
    <property type="project" value="TreeGrafter"/>
</dbReference>
<dbReference type="GO" id="GO:0060171">
    <property type="term" value="C:stereocilium membrane"/>
    <property type="evidence" value="ECO:0007669"/>
    <property type="project" value="UniProtKB-SubCell"/>
</dbReference>
<name>A0A224XGK6_9HEMI</name>
<feature type="domain" description="Laminin EGF-like" evidence="20">
    <location>
        <begin position="979"/>
        <end position="1027"/>
    </location>
</feature>